<feature type="transmembrane region" description="Helical" evidence="6">
    <location>
        <begin position="170"/>
        <end position="193"/>
    </location>
</feature>
<dbReference type="InterPro" id="IPR059010">
    <property type="entry name" value="TMEM179-179B"/>
</dbReference>
<dbReference type="InterPro" id="IPR029673">
    <property type="entry name" value="TMEM179"/>
</dbReference>
<dbReference type="Pfam" id="PF26158">
    <property type="entry name" value="Claudin_TMEM179-179B"/>
    <property type="match status" value="1"/>
</dbReference>
<evidence type="ECO:0000256" key="3">
    <source>
        <dbReference type="ARBA" id="ARBA00022989"/>
    </source>
</evidence>
<reference evidence="7 8" key="1">
    <citation type="journal article" date="2020" name="Nature">
        <title>Six reference-quality genomes reveal evolution of bat adaptations.</title>
        <authorList>
            <person name="Jebb D."/>
            <person name="Huang Z."/>
            <person name="Pippel M."/>
            <person name="Hughes G.M."/>
            <person name="Lavrichenko K."/>
            <person name="Devanna P."/>
            <person name="Winkler S."/>
            <person name="Jermiin L.S."/>
            <person name="Skirmuntt E.C."/>
            <person name="Katzourakis A."/>
            <person name="Burkitt-Gray L."/>
            <person name="Ray D.A."/>
            <person name="Sullivan K.A.M."/>
            <person name="Roscito J.G."/>
            <person name="Kirilenko B.M."/>
            <person name="Davalos L.M."/>
            <person name="Corthals A.P."/>
            <person name="Power M.L."/>
            <person name="Jones G."/>
            <person name="Ransome R.D."/>
            <person name="Dechmann D.K.N."/>
            <person name="Locatelli A.G."/>
            <person name="Puechmaille S.J."/>
            <person name="Fedrigo O."/>
            <person name="Jarvis E.D."/>
            <person name="Hiller M."/>
            <person name="Vernes S.C."/>
            <person name="Myers E.W."/>
            <person name="Teeling E.C."/>
        </authorList>
    </citation>
    <scope>NUCLEOTIDE SEQUENCE [LARGE SCALE GENOMIC DNA]</scope>
    <source>
        <strain evidence="7">MRouAeg1</strain>
        <tissue evidence="7">Muscle</tissue>
    </source>
</reference>
<dbReference type="AlphaFoldDB" id="A0A7J8IUV9"/>
<evidence type="ECO:0000256" key="5">
    <source>
        <dbReference type="ARBA" id="ARBA00093776"/>
    </source>
</evidence>
<evidence type="ECO:0000256" key="1">
    <source>
        <dbReference type="ARBA" id="ARBA00004141"/>
    </source>
</evidence>
<dbReference type="PANTHER" id="PTHR31872">
    <property type="entry name" value="TRANSMEMBRANE PROTEIN 179"/>
    <property type="match status" value="1"/>
</dbReference>
<dbReference type="Proteomes" id="UP000593571">
    <property type="component" value="Unassembled WGS sequence"/>
</dbReference>
<comment type="subcellular location">
    <subcellularLocation>
        <location evidence="1">Membrane</location>
        <topology evidence="1">Multi-pass membrane protein</topology>
    </subcellularLocation>
</comment>
<keyword evidence="8" id="KW-1185">Reference proteome</keyword>
<dbReference type="EMBL" id="JACASE010000003">
    <property type="protein sequence ID" value="KAF6487935.1"/>
    <property type="molecule type" value="Genomic_DNA"/>
</dbReference>
<comment type="similarity">
    <text evidence="5">Belongs to the TMEM179 family.</text>
</comment>
<evidence type="ECO:0000256" key="4">
    <source>
        <dbReference type="ARBA" id="ARBA00023136"/>
    </source>
</evidence>
<feature type="transmembrane region" description="Helical" evidence="6">
    <location>
        <begin position="74"/>
        <end position="96"/>
    </location>
</feature>
<keyword evidence="3 6" id="KW-1133">Transmembrane helix</keyword>
<accession>A0A7J8IUV9</accession>
<evidence type="ECO:0000313" key="7">
    <source>
        <dbReference type="EMBL" id="KAF6487935.1"/>
    </source>
</evidence>
<name>A0A7J8IUV9_ROUAE</name>
<gene>
    <name evidence="7" type="ORF">HJG63_019422</name>
</gene>
<proteinExistence type="inferred from homology"/>
<evidence type="ECO:0000256" key="2">
    <source>
        <dbReference type="ARBA" id="ARBA00022692"/>
    </source>
</evidence>
<feature type="transmembrane region" description="Helical" evidence="6">
    <location>
        <begin position="108"/>
        <end position="135"/>
    </location>
</feature>
<evidence type="ECO:0000256" key="6">
    <source>
        <dbReference type="SAM" id="Phobius"/>
    </source>
</evidence>
<organism evidence="7 8">
    <name type="scientific">Rousettus aegyptiacus</name>
    <name type="common">Egyptian fruit bat</name>
    <name type="synonym">Pteropus aegyptiacus</name>
    <dbReference type="NCBI Taxonomy" id="9407"/>
    <lineage>
        <taxon>Eukaryota</taxon>
        <taxon>Metazoa</taxon>
        <taxon>Chordata</taxon>
        <taxon>Craniata</taxon>
        <taxon>Vertebrata</taxon>
        <taxon>Euteleostomi</taxon>
        <taxon>Mammalia</taxon>
        <taxon>Eutheria</taxon>
        <taxon>Laurasiatheria</taxon>
        <taxon>Chiroptera</taxon>
        <taxon>Yinpterochiroptera</taxon>
        <taxon>Pteropodoidea</taxon>
        <taxon>Pteropodidae</taxon>
        <taxon>Rousettinae</taxon>
        <taxon>Rousettus</taxon>
    </lineage>
</organism>
<keyword evidence="4 6" id="KW-0472">Membrane</keyword>
<feature type="transmembrane region" description="Helical" evidence="6">
    <location>
        <begin position="6"/>
        <end position="28"/>
    </location>
</feature>
<sequence length="231" mass="25642">MALNNFLFAQCVCYFLAFLFSFVVVVPLSEHGHDFRGRCLLFTEGMWLSANLTVQERERFTVQEWGPPAACRVGLLAGILSLLLAAAHAWRALFFLCKGREGSLLCALLHLLAGSFAVLLVFIASTVVSVGFAMWCDAVTEKGTVPHSCEELQDIDLELNVDNSAFYDQFAIAQFGLWASWLAWLAATTLAFLRVYHSYRQDLLDSPPQEKALLLARPGARGSFREESAVI</sequence>
<evidence type="ECO:0000313" key="8">
    <source>
        <dbReference type="Proteomes" id="UP000593571"/>
    </source>
</evidence>
<keyword evidence="2 6" id="KW-0812">Transmembrane</keyword>
<comment type="caution">
    <text evidence="7">The sequence shown here is derived from an EMBL/GenBank/DDBJ whole genome shotgun (WGS) entry which is preliminary data.</text>
</comment>
<dbReference type="OrthoDB" id="6423876at2759"/>
<protein>
    <submittedName>
        <fullName evidence="7">Transmembrane protein 179</fullName>
    </submittedName>
</protein>
<dbReference type="PANTHER" id="PTHR31872:SF4">
    <property type="entry name" value="TRANSMEMBRANE PROTEIN 179"/>
    <property type="match status" value="1"/>
</dbReference>